<evidence type="ECO:0000313" key="3">
    <source>
        <dbReference type="Proteomes" id="UP000199406"/>
    </source>
</evidence>
<protein>
    <recommendedName>
        <fullName evidence="4">DUF2784 domain-containing protein</fullName>
    </recommendedName>
</protein>
<dbReference type="Proteomes" id="UP000199406">
    <property type="component" value="Unassembled WGS sequence"/>
</dbReference>
<gene>
    <name evidence="2" type="ORF">SAMN05660662_2493</name>
</gene>
<proteinExistence type="predicted"/>
<evidence type="ECO:0008006" key="4">
    <source>
        <dbReference type="Google" id="ProtNLM"/>
    </source>
</evidence>
<dbReference type="OrthoDB" id="370375at2"/>
<dbReference type="STRING" id="1550231.SAMN05660662_2493"/>
<organism evidence="2 3">
    <name type="scientific">Blastococcus aurantiacus</name>
    <dbReference type="NCBI Taxonomy" id="1550231"/>
    <lineage>
        <taxon>Bacteria</taxon>
        <taxon>Bacillati</taxon>
        <taxon>Actinomycetota</taxon>
        <taxon>Actinomycetes</taxon>
        <taxon>Geodermatophilales</taxon>
        <taxon>Geodermatophilaceae</taxon>
        <taxon>Blastococcus</taxon>
    </lineage>
</organism>
<name>A0A1G7LT92_9ACTN</name>
<feature type="region of interest" description="Disordered" evidence="1">
    <location>
        <begin position="121"/>
        <end position="140"/>
    </location>
</feature>
<evidence type="ECO:0000256" key="1">
    <source>
        <dbReference type="SAM" id="MobiDB-lite"/>
    </source>
</evidence>
<dbReference type="RefSeq" id="WP_091766760.1">
    <property type="nucleotide sequence ID" value="NZ_FNBT01000004.1"/>
</dbReference>
<keyword evidence="3" id="KW-1185">Reference proteome</keyword>
<dbReference type="Pfam" id="PF10861">
    <property type="entry name" value="DUF2784"/>
    <property type="match status" value="1"/>
</dbReference>
<sequence length="140" mass="14368">MLFAHAVALLHAAAVLFMLTGALLAVRWPRLVLPHAPLALTILAVNLAGADCPLTDLELALRQRAGLAAYDGGFLDHYFFGPLGLDVRAAGTQLGMYGTALGLNVLGYGLALSRRRGRPAPVGAATPASSAPCAPGTRAA</sequence>
<dbReference type="InterPro" id="IPR021218">
    <property type="entry name" value="DUF2784"/>
</dbReference>
<evidence type="ECO:0000313" key="2">
    <source>
        <dbReference type="EMBL" id="SDF52631.1"/>
    </source>
</evidence>
<dbReference type="AlphaFoldDB" id="A0A1G7LT92"/>
<reference evidence="3" key="1">
    <citation type="submission" date="2016-10" db="EMBL/GenBank/DDBJ databases">
        <authorList>
            <person name="Varghese N."/>
            <person name="Submissions S."/>
        </authorList>
    </citation>
    <scope>NUCLEOTIDE SEQUENCE [LARGE SCALE GENOMIC DNA]</scope>
    <source>
        <strain evidence="3">DSM 44268</strain>
    </source>
</reference>
<accession>A0A1G7LT92</accession>
<dbReference type="EMBL" id="FNBT01000004">
    <property type="protein sequence ID" value="SDF52631.1"/>
    <property type="molecule type" value="Genomic_DNA"/>
</dbReference>